<dbReference type="Proteomes" id="UP001218423">
    <property type="component" value="Chromosome"/>
</dbReference>
<dbReference type="AlphaFoldDB" id="A0AAJ5Z4U9"/>
<gene>
    <name evidence="1" type="ORF">P5S46_13535</name>
</gene>
<protein>
    <submittedName>
        <fullName evidence="1">Uncharacterized protein</fullName>
    </submittedName>
</protein>
<proteinExistence type="predicted"/>
<name>A0AAJ5Z4U9_AERCA</name>
<reference evidence="1" key="1">
    <citation type="submission" date="2023-03" db="EMBL/GenBank/DDBJ databases">
        <title>Aeromonas caviae strain AC1520.</title>
        <authorList>
            <person name="Xie T."/>
            <person name="Zhang Q."/>
            <person name="Deng J."/>
            <person name="Li X."/>
        </authorList>
    </citation>
    <scope>NUCLEOTIDE SEQUENCE</scope>
    <source>
        <strain evidence="1">AC1520</strain>
    </source>
</reference>
<evidence type="ECO:0000313" key="1">
    <source>
        <dbReference type="EMBL" id="WFF96685.1"/>
    </source>
</evidence>
<organism evidence="1 2">
    <name type="scientific">Aeromonas caviae</name>
    <name type="common">Aeromonas punctata</name>
    <dbReference type="NCBI Taxonomy" id="648"/>
    <lineage>
        <taxon>Bacteria</taxon>
        <taxon>Pseudomonadati</taxon>
        <taxon>Pseudomonadota</taxon>
        <taxon>Gammaproteobacteria</taxon>
        <taxon>Aeromonadales</taxon>
        <taxon>Aeromonadaceae</taxon>
        <taxon>Aeromonas</taxon>
    </lineage>
</organism>
<evidence type="ECO:0000313" key="2">
    <source>
        <dbReference type="Proteomes" id="UP001218423"/>
    </source>
</evidence>
<accession>A0AAJ5Z4U9</accession>
<sequence length="149" mass="16279">MDVLSHKILFRPGTNSGGATTQERRSVDFTVNGTSLLSTIVKIDGGHADFMGCLVHGFPKQNAQSVERFTCAASPDSESGRILLYIFPECGDIGRGAYSAFIEHGGGTYVWRDSAYENGYEDPRPILGVGPYTFETKQYEIEVYRAGAL</sequence>
<dbReference type="RefSeq" id="WP_139700017.1">
    <property type="nucleotide sequence ID" value="NZ_AP021927.1"/>
</dbReference>
<dbReference type="EMBL" id="CP120942">
    <property type="protein sequence ID" value="WFF96685.1"/>
    <property type="molecule type" value="Genomic_DNA"/>
</dbReference>